<accession>A0AAN8UQI8</accession>
<feature type="domain" description="PWWP" evidence="2">
    <location>
        <begin position="16"/>
        <end position="71"/>
    </location>
</feature>
<dbReference type="Pfam" id="PF00855">
    <property type="entry name" value="PWWP"/>
    <property type="match status" value="1"/>
</dbReference>
<feature type="compositionally biased region" description="Polar residues" evidence="1">
    <location>
        <begin position="411"/>
        <end position="426"/>
    </location>
</feature>
<evidence type="ECO:0000256" key="1">
    <source>
        <dbReference type="SAM" id="MobiDB-lite"/>
    </source>
</evidence>
<feature type="compositionally biased region" description="Basic and acidic residues" evidence="1">
    <location>
        <begin position="479"/>
        <end position="488"/>
    </location>
</feature>
<gene>
    <name evidence="3" type="ORF">RJ641_019899</name>
</gene>
<proteinExistence type="predicted"/>
<feature type="compositionally biased region" description="Acidic residues" evidence="1">
    <location>
        <begin position="155"/>
        <end position="172"/>
    </location>
</feature>
<dbReference type="Gene3D" id="2.30.30.140">
    <property type="match status" value="1"/>
</dbReference>
<dbReference type="PROSITE" id="PS50812">
    <property type="entry name" value="PWWP"/>
    <property type="match status" value="1"/>
</dbReference>
<protein>
    <submittedName>
        <fullName evidence="3">PWWP domain</fullName>
    </submittedName>
</protein>
<feature type="compositionally biased region" description="Low complexity" evidence="1">
    <location>
        <begin position="173"/>
        <end position="186"/>
    </location>
</feature>
<evidence type="ECO:0000313" key="3">
    <source>
        <dbReference type="EMBL" id="KAK6914782.1"/>
    </source>
</evidence>
<dbReference type="InterPro" id="IPR000313">
    <property type="entry name" value="PWWP_dom"/>
</dbReference>
<keyword evidence="4" id="KW-1185">Reference proteome</keyword>
<feature type="region of interest" description="Disordered" evidence="1">
    <location>
        <begin position="459"/>
        <end position="493"/>
    </location>
</feature>
<dbReference type="AlphaFoldDB" id="A0AAN8UQI8"/>
<dbReference type="PANTHER" id="PTHR33697">
    <property type="entry name" value="T17B22.17 PROTEIN-RELATED"/>
    <property type="match status" value="1"/>
</dbReference>
<dbReference type="InterPro" id="IPR044679">
    <property type="entry name" value="PWWP2-like"/>
</dbReference>
<dbReference type="EMBL" id="JBAMMX010000025">
    <property type="protein sequence ID" value="KAK6914782.1"/>
    <property type="molecule type" value="Genomic_DNA"/>
</dbReference>
<organism evidence="3 4">
    <name type="scientific">Dillenia turbinata</name>
    <dbReference type="NCBI Taxonomy" id="194707"/>
    <lineage>
        <taxon>Eukaryota</taxon>
        <taxon>Viridiplantae</taxon>
        <taxon>Streptophyta</taxon>
        <taxon>Embryophyta</taxon>
        <taxon>Tracheophyta</taxon>
        <taxon>Spermatophyta</taxon>
        <taxon>Magnoliopsida</taxon>
        <taxon>eudicotyledons</taxon>
        <taxon>Gunneridae</taxon>
        <taxon>Pentapetalae</taxon>
        <taxon>Dilleniales</taxon>
        <taxon>Dilleniaceae</taxon>
        <taxon>Dillenia</taxon>
    </lineage>
</organism>
<sequence>MSSSSEPNSNGIDPTVGGLVWVRRRNGSWWPGRIMGLHELSESFLVSPRSGTPVKLLGREDASIDWYNLEKSKRVKAFRCGEYDECIRKAKASANGSRKAVKYARREDAILHALELESALQRKDCPDFCSYTDNSGGEHNRGWLGKSCVSSSASEENESADAEEVSTLEDDSNSMQELSQSSLSFEESVRISAPSVNAEKGGRRTPNDSEDDGREGSKRMRGLEDLGMGIMPKRENYSNCVFEHSDSDTSNCASLGSPVNGSKDYFPSLKRKRSQVPNVREFLKKKNRRRPLTKVLESTVMVSVPIMCDVLPNSCLSSIRGVSNSGFEINEARKHSPVLANNGLDSVGVSYVSGTILMASSKHKPKENGFSIKSEPAAIDSSERLYDVPFLGDATHCPAISPRLISCSSQKPQVASRQRQRSQNGQVEILPQKTEVLNESACTSSMAAYDNSISERMEKGTSKWQIKGKRNSRNLSKSKSQDSKRSADTDDESNGCLAGWEHFDGSYQGSDQKADCNTSSMSLASDSCDFQMQSKSTLKDQDDGFQDCGKHISFRDSQMSSAVVEAKSFPDCSRNSQRLVPCRQPRFSVIPRYQMPEFPFQNFSIESSLYDVDLEVRANYRPQDVPLVSFMSKLNGKAIIGHPLTVEVLDDGICDTLIGNIDSTEMEYGRSPTKRLKFQTLSLRKLAKVKKHGSMSKKTRRLSTLTGQGRYKEERKLVVEKLKGAAIACIPLKVVFSRISEALNFSTRSTPPVLASSNP</sequence>
<dbReference type="PANTHER" id="PTHR33697:SF1">
    <property type="entry name" value="TUDOR_PWWP_MBT SUPERFAMILY PROTEIN"/>
    <property type="match status" value="1"/>
</dbReference>
<dbReference type="CDD" id="cd05162">
    <property type="entry name" value="PWWP"/>
    <property type="match status" value="1"/>
</dbReference>
<feature type="region of interest" description="Disordered" evidence="1">
    <location>
        <begin position="154"/>
        <end position="222"/>
    </location>
</feature>
<dbReference type="SUPFAM" id="SSF63748">
    <property type="entry name" value="Tudor/PWWP/MBT"/>
    <property type="match status" value="1"/>
</dbReference>
<name>A0AAN8UQI8_9MAGN</name>
<evidence type="ECO:0000259" key="2">
    <source>
        <dbReference type="PROSITE" id="PS50812"/>
    </source>
</evidence>
<reference evidence="3 4" key="1">
    <citation type="submission" date="2023-12" db="EMBL/GenBank/DDBJ databases">
        <title>A high-quality genome assembly for Dillenia turbinata (Dilleniales).</title>
        <authorList>
            <person name="Chanderbali A."/>
        </authorList>
    </citation>
    <scope>NUCLEOTIDE SEQUENCE [LARGE SCALE GENOMIC DNA]</scope>
    <source>
        <strain evidence="3">LSX21</strain>
        <tissue evidence="3">Leaf</tissue>
    </source>
</reference>
<comment type="caution">
    <text evidence="3">The sequence shown here is derived from an EMBL/GenBank/DDBJ whole genome shotgun (WGS) entry which is preliminary data.</text>
</comment>
<dbReference type="Proteomes" id="UP001370490">
    <property type="component" value="Unassembled WGS sequence"/>
</dbReference>
<feature type="region of interest" description="Disordered" evidence="1">
    <location>
        <begin position="411"/>
        <end position="430"/>
    </location>
</feature>
<evidence type="ECO:0000313" key="4">
    <source>
        <dbReference type="Proteomes" id="UP001370490"/>
    </source>
</evidence>